<protein>
    <submittedName>
        <fullName evidence="1">Uncharacterized protein</fullName>
    </submittedName>
</protein>
<proteinExistence type="predicted"/>
<evidence type="ECO:0000313" key="2">
    <source>
        <dbReference type="Proteomes" id="UP000198761"/>
    </source>
</evidence>
<dbReference type="EMBL" id="FOCE01000001">
    <property type="protein sequence ID" value="SEM51437.1"/>
    <property type="molecule type" value="Genomic_DNA"/>
</dbReference>
<keyword evidence="2" id="KW-1185">Reference proteome</keyword>
<gene>
    <name evidence="1" type="ORF">SAMN04488103_101356</name>
</gene>
<reference evidence="1 2" key="1">
    <citation type="submission" date="2016-10" db="EMBL/GenBank/DDBJ databases">
        <authorList>
            <person name="de Groot N.N."/>
        </authorList>
    </citation>
    <scope>NUCLEOTIDE SEQUENCE [LARGE SCALE GENOMIC DNA]</scope>
    <source>
        <strain evidence="1 2">DSM 3857</strain>
    </source>
</reference>
<organism evidence="1 2">
    <name type="scientific">Gemmobacter aquatilis</name>
    <dbReference type="NCBI Taxonomy" id="933059"/>
    <lineage>
        <taxon>Bacteria</taxon>
        <taxon>Pseudomonadati</taxon>
        <taxon>Pseudomonadota</taxon>
        <taxon>Alphaproteobacteria</taxon>
        <taxon>Rhodobacterales</taxon>
        <taxon>Paracoccaceae</taxon>
        <taxon>Gemmobacter</taxon>
    </lineage>
</organism>
<dbReference type="AlphaFoldDB" id="A0A1H7Z1M8"/>
<accession>A0A1H7Z1M8</accession>
<dbReference type="RefSeq" id="WP_091295892.1">
    <property type="nucleotide sequence ID" value="NZ_FOCE01000001.1"/>
</dbReference>
<dbReference type="OrthoDB" id="6057093at2"/>
<dbReference type="Proteomes" id="UP000198761">
    <property type="component" value="Unassembled WGS sequence"/>
</dbReference>
<evidence type="ECO:0000313" key="1">
    <source>
        <dbReference type="EMBL" id="SEM51437.1"/>
    </source>
</evidence>
<sequence length="321" mass="35548">MCPASGPTRSSPEGHYRELSPQLAAKLRQMWSARGHDLDRIWGDCVPRLPGFARLPDTPRAPDSRAHDQLCLFDQALIWVIALRTAATKARNLPGLQQSPDQFAALAALTARLGETLAALRLLVLNGLPVPALQLARSVSEDVDMALALLLRPRLAQQFMACTTADEASEFWRRHIAGGRAFRAVAEKLYEVGLDHSDRSEYGRWRREVLTLLGSAVHSSPLGQAAGQPVAPWHENAALRECLGFVTHRLQEFCAWSHVLDTGLEADLARIASDPSGRGTGDSEARLLQFAARSKEIILDQMRWMLADREEPERLLAGHWH</sequence>
<name>A0A1H7Z1M8_9RHOB</name>